<evidence type="ECO:0000256" key="2">
    <source>
        <dbReference type="ARBA" id="ARBA00022679"/>
    </source>
</evidence>
<dbReference type="AlphaFoldDB" id="V5F017"/>
<dbReference type="PANTHER" id="PTHR37419:SF6">
    <property type="entry name" value="KINASE HI_0665-RELATED"/>
    <property type="match status" value="1"/>
</dbReference>
<accession>V5F017</accession>
<name>V5F017_9VIBR</name>
<sequence>MMYPSDRSLISLALLDSNTRYQDEYLRSEVKELLGSSRNKMQLPFTREDFLIEGPIKQKGMSISGYQPKLSLALDADGLLNMVEHQAQFILKPSPQNFPNLAANEHATMLAMKQLGFDLPPFGLVRFKSELSDGEVAFLIRRYDRRLFDKEVIHQEQLDGAMGVAEKYGKIKNDDEGYISYEQACLFMIRNIDSSLAFKRELFNRVLAAYFLGNNDLHLRNFGLLHPLGQKATLAPVYDYVSVAPYKGYIANENSLALPLLAEEEGNNNASSGQHSHCTYTGYDFLNFGEKIGLSRKLAQKLITTLLKQKNKIKCIYQDSLMPKADVDKVLEWIDSRERYLQVNQHVDI</sequence>
<keyword evidence="3" id="KW-0418">Kinase</keyword>
<dbReference type="EMBL" id="BAUJ01000005">
    <property type="protein sequence ID" value="GAD88429.1"/>
    <property type="molecule type" value="Genomic_DNA"/>
</dbReference>
<organism evidence="5 6">
    <name type="scientific">Vibrio halioticoli NBRC 102217</name>
    <dbReference type="NCBI Taxonomy" id="1219072"/>
    <lineage>
        <taxon>Bacteria</taxon>
        <taxon>Pseudomonadati</taxon>
        <taxon>Pseudomonadota</taxon>
        <taxon>Gammaproteobacteria</taxon>
        <taxon>Vibrionales</taxon>
        <taxon>Vibrionaceae</taxon>
        <taxon>Vibrio</taxon>
    </lineage>
</organism>
<dbReference type="Proteomes" id="UP000017800">
    <property type="component" value="Unassembled WGS sequence"/>
</dbReference>
<dbReference type="RefSeq" id="WP_023402815.1">
    <property type="nucleotide sequence ID" value="NZ_BAUJ01000005.1"/>
</dbReference>
<proteinExistence type="inferred from homology"/>
<dbReference type="GO" id="GO:0004674">
    <property type="term" value="F:protein serine/threonine kinase activity"/>
    <property type="evidence" value="ECO:0007669"/>
    <property type="project" value="TreeGrafter"/>
</dbReference>
<keyword evidence="6" id="KW-1185">Reference proteome</keyword>
<protein>
    <recommendedName>
        <fullName evidence="4">HipA-like C-terminal domain-containing protein</fullName>
    </recommendedName>
</protein>
<gene>
    <name evidence="5" type="ORF">VHA01S_005_00310</name>
</gene>
<evidence type="ECO:0000256" key="3">
    <source>
        <dbReference type="ARBA" id="ARBA00022777"/>
    </source>
</evidence>
<evidence type="ECO:0000256" key="1">
    <source>
        <dbReference type="ARBA" id="ARBA00010164"/>
    </source>
</evidence>
<keyword evidence="2" id="KW-0808">Transferase</keyword>
<dbReference type="InterPro" id="IPR052028">
    <property type="entry name" value="HipA_Ser/Thr_kinase"/>
</dbReference>
<dbReference type="eggNOG" id="COG3550">
    <property type="taxonomic scope" value="Bacteria"/>
</dbReference>
<dbReference type="OrthoDB" id="9805913at2"/>
<dbReference type="Gene3D" id="1.10.1070.20">
    <property type="match status" value="1"/>
</dbReference>
<comment type="caution">
    <text evidence="5">The sequence shown here is derived from an EMBL/GenBank/DDBJ whole genome shotgun (WGS) entry which is preliminary data.</text>
</comment>
<reference evidence="5 6" key="1">
    <citation type="submission" date="2013-10" db="EMBL/GenBank/DDBJ databases">
        <authorList>
            <person name="Ichikawa N."/>
            <person name="Kimura A."/>
            <person name="Ohji S."/>
            <person name="Hosoyama A."/>
            <person name="Fujita N."/>
        </authorList>
    </citation>
    <scope>NUCLEOTIDE SEQUENCE [LARGE SCALE GENOMIC DNA]</scope>
    <source>
        <strain evidence="5 6">NBRC 102217</strain>
    </source>
</reference>
<dbReference type="InterPro" id="IPR012893">
    <property type="entry name" value="HipA-like_C"/>
</dbReference>
<evidence type="ECO:0000313" key="6">
    <source>
        <dbReference type="Proteomes" id="UP000017800"/>
    </source>
</evidence>
<feature type="domain" description="HipA-like C-terminal" evidence="4">
    <location>
        <begin position="61"/>
        <end position="308"/>
    </location>
</feature>
<dbReference type="PANTHER" id="PTHR37419">
    <property type="entry name" value="SERINE/THREONINE-PROTEIN KINASE TOXIN HIPA"/>
    <property type="match status" value="1"/>
</dbReference>
<comment type="similarity">
    <text evidence="1">Belongs to the HipA Ser/Thr kinase family.</text>
</comment>
<dbReference type="Pfam" id="PF07804">
    <property type="entry name" value="HipA_C"/>
    <property type="match status" value="1"/>
</dbReference>
<reference evidence="5 6" key="2">
    <citation type="submission" date="2013-11" db="EMBL/GenBank/DDBJ databases">
        <title>Whole genome shotgun sequence of Vibrio halioticoli NBRC 102217.</title>
        <authorList>
            <person name="Isaki S."/>
            <person name="Kimura A."/>
            <person name="Ohji S."/>
            <person name="Hosoyama A."/>
            <person name="Fujita N."/>
            <person name="Hashimoto M."/>
            <person name="Hosoyama Y."/>
            <person name="Yamazoe A."/>
        </authorList>
    </citation>
    <scope>NUCLEOTIDE SEQUENCE [LARGE SCALE GENOMIC DNA]</scope>
    <source>
        <strain evidence="5 6">NBRC 102217</strain>
    </source>
</reference>
<dbReference type="GO" id="GO:0005829">
    <property type="term" value="C:cytosol"/>
    <property type="evidence" value="ECO:0007669"/>
    <property type="project" value="TreeGrafter"/>
</dbReference>
<evidence type="ECO:0000259" key="4">
    <source>
        <dbReference type="Pfam" id="PF07804"/>
    </source>
</evidence>
<evidence type="ECO:0000313" key="5">
    <source>
        <dbReference type="EMBL" id="GAD88429.1"/>
    </source>
</evidence>